<dbReference type="PANTHER" id="PTHR42085:SF8">
    <property type="entry name" value="F-BOX DOMAIN-CONTAINING PROTEIN"/>
    <property type="match status" value="1"/>
</dbReference>
<name>A0AAN6QZQ6_9PEZI</name>
<dbReference type="InterPro" id="IPR056632">
    <property type="entry name" value="DUF7730"/>
</dbReference>
<evidence type="ECO:0000313" key="2">
    <source>
        <dbReference type="EMBL" id="KAK0321722.1"/>
    </source>
</evidence>
<comment type="caution">
    <text evidence="3">The sequence shown here is derived from an EMBL/GenBank/DDBJ whole genome shotgun (WGS) entry which is preliminary data.</text>
</comment>
<evidence type="ECO:0000313" key="4">
    <source>
        <dbReference type="Proteomes" id="UP001175353"/>
    </source>
</evidence>
<evidence type="ECO:0000259" key="1">
    <source>
        <dbReference type="Pfam" id="PF24864"/>
    </source>
</evidence>
<organism evidence="3 4">
    <name type="scientific">Friedmanniomyces endolithicus</name>
    <dbReference type="NCBI Taxonomy" id="329885"/>
    <lineage>
        <taxon>Eukaryota</taxon>
        <taxon>Fungi</taxon>
        <taxon>Dikarya</taxon>
        <taxon>Ascomycota</taxon>
        <taxon>Pezizomycotina</taxon>
        <taxon>Dothideomycetes</taxon>
        <taxon>Dothideomycetidae</taxon>
        <taxon>Mycosphaerellales</taxon>
        <taxon>Teratosphaeriaceae</taxon>
        <taxon>Friedmanniomyces</taxon>
    </lineage>
</organism>
<dbReference type="Proteomes" id="UP001175353">
    <property type="component" value="Unassembled WGS sequence"/>
</dbReference>
<dbReference type="Pfam" id="PF24864">
    <property type="entry name" value="DUF7730"/>
    <property type="match status" value="1"/>
</dbReference>
<accession>A0AAN6QZQ6</accession>
<keyword evidence="4" id="KW-1185">Reference proteome</keyword>
<dbReference type="EMBL" id="JAUJLE010000011">
    <property type="protein sequence ID" value="KAK1010692.1"/>
    <property type="molecule type" value="Genomic_DNA"/>
</dbReference>
<dbReference type="EMBL" id="JASUXU010000019">
    <property type="protein sequence ID" value="KAK0321722.1"/>
    <property type="molecule type" value="Genomic_DNA"/>
</dbReference>
<dbReference type="PANTHER" id="PTHR42085">
    <property type="entry name" value="F-BOX DOMAIN-CONTAINING PROTEIN"/>
    <property type="match status" value="1"/>
</dbReference>
<proteinExistence type="predicted"/>
<dbReference type="AlphaFoldDB" id="A0AAN6QZQ6"/>
<reference evidence="2" key="1">
    <citation type="submission" date="2021-12" db="EMBL/GenBank/DDBJ databases">
        <title>Black yeast isolated from Biological Soil Crust.</title>
        <authorList>
            <person name="Kurbessoian T."/>
        </authorList>
    </citation>
    <scope>NUCLEOTIDE SEQUENCE</scope>
    <source>
        <strain evidence="2">CCFEE 5208</strain>
    </source>
</reference>
<protein>
    <recommendedName>
        <fullName evidence="1">DUF7730 domain-containing protein</fullName>
    </recommendedName>
</protein>
<sequence>MAEPTPRRSDRMPAYEVWEDGAFEWTTGDPGGLSKYYAKDPEKPWYHTIGVEHNDAFVIRPVILREGPFKDHKVLVLEPFTQTFRFLDLPPEIRTMVYGTLLKGTTATVNVSTYKPNHRPRRPCCVTFRDKLPHGDYDWDPVTCKWLGMERSSTSLFRVNKLILGEAASVFYSNTFDFDSTKSMHLFLETIGSMRLYLRSLRLTGVHAYDDRVRRAIFGLLESAKDLRTIYLPLAMMRKPSDRELPVVMARLIADSRTLLDTRLATRRAGAKEVDPMNLFEVDHTRAMCYQCCRTPARPDLCPTETARDWDIPCLGIEAQCLAMTTRLRSEVARALGMRV</sequence>
<dbReference type="InterPro" id="IPR038883">
    <property type="entry name" value="AN11006-like"/>
</dbReference>
<gene>
    <name evidence="2" type="ORF">LTR82_007208</name>
    <name evidence="3" type="ORF">LTR91_002527</name>
</gene>
<evidence type="ECO:0000313" key="3">
    <source>
        <dbReference type="EMBL" id="KAK1010692.1"/>
    </source>
</evidence>
<feature type="domain" description="DUF7730" evidence="1">
    <location>
        <begin position="86"/>
        <end position="203"/>
    </location>
</feature>
<reference evidence="3" key="2">
    <citation type="submission" date="2023-06" db="EMBL/GenBank/DDBJ databases">
        <title>Black Yeasts Isolated from many extreme environments.</title>
        <authorList>
            <person name="Coleine C."/>
            <person name="Stajich J.E."/>
            <person name="Selbmann L."/>
        </authorList>
    </citation>
    <scope>NUCLEOTIDE SEQUENCE</scope>
    <source>
        <strain evidence="3">CCFEE 5200</strain>
    </source>
</reference>
<dbReference type="Proteomes" id="UP001168146">
    <property type="component" value="Unassembled WGS sequence"/>
</dbReference>